<dbReference type="Proteomes" id="UP000002866">
    <property type="component" value="Chromosome 1"/>
</dbReference>
<accession>I2GUW6</accession>
<gene>
    <name evidence="1" type="primary">TBLA0A01180</name>
    <name evidence="1" type="ORF">TBLA_0A01180</name>
</gene>
<dbReference type="RefSeq" id="XP_004177437.1">
    <property type="nucleotide sequence ID" value="XM_004177389.1"/>
</dbReference>
<dbReference type="KEGG" id="tbl:TBLA_0A01180"/>
<organism evidence="1 2">
    <name type="scientific">Henningerozyma blattae (strain ATCC 34711 / CBS 6284 / DSM 70876 / NBRC 10599 / NRRL Y-10934 / UCD 77-7)</name>
    <name type="common">Yeast</name>
    <name type="synonym">Tetrapisispora blattae</name>
    <dbReference type="NCBI Taxonomy" id="1071380"/>
    <lineage>
        <taxon>Eukaryota</taxon>
        <taxon>Fungi</taxon>
        <taxon>Dikarya</taxon>
        <taxon>Ascomycota</taxon>
        <taxon>Saccharomycotina</taxon>
        <taxon>Saccharomycetes</taxon>
        <taxon>Saccharomycetales</taxon>
        <taxon>Saccharomycetaceae</taxon>
        <taxon>Henningerozyma</taxon>
    </lineage>
</organism>
<evidence type="ECO:0000313" key="2">
    <source>
        <dbReference type="Proteomes" id="UP000002866"/>
    </source>
</evidence>
<evidence type="ECO:0000313" key="1">
    <source>
        <dbReference type="EMBL" id="CCH57918.1"/>
    </source>
</evidence>
<keyword evidence="2" id="KW-1185">Reference proteome</keyword>
<sequence>MSLSKSSYMMYFQENYNNMNKTNSFHNFKKLDHDTERFFTKNNHTNNKLIPKVNVSKDPNTLSNVNTYPKRFSCGKLTGETCVNLYNEITPELPLNFKKKNKNTTLKNIRKEYSQNTLKEKIATKLASFKDLTKDSFSTGTIMNDVLEYLNQLEIELEKSCRRNAYHKENIGLIDQVEITNKNYHFKDMSTSINYPHYESLIPENEYDTVIFTPMEESENGETKQFCQQIQKDNYLEELFQSNDNITNTISVVDSSILNDIEANEILHEPLVIRQPIDLNNTKKKIEKLIDEIEIFQKRNIILPYGRYKEVDSSSNYGFLRKKLFFHSTSYLRRKSIISDDPFYKNEYKNKIFKKYILSDKYLKESQEFPNSFFSLYQILKELFKVAHEETFRENTDAPNHYRKSNIEKIDIQDRKTIKEIINTLWSDYFE</sequence>
<protein>
    <submittedName>
        <fullName evidence="1">Uncharacterized protein</fullName>
    </submittedName>
</protein>
<dbReference type="AlphaFoldDB" id="I2GUW6"/>
<proteinExistence type="predicted"/>
<reference evidence="1 2" key="1">
    <citation type="journal article" date="2011" name="Proc. Natl. Acad. Sci. U.S.A.">
        <title>Evolutionary erosion of yeast sex chromosomes by mating-type switching accidents.</title>
        <authorList>
            <person name="Gordon J.L."/>
            <person name="Armisen D."/>
            <person name="Proux-Wera E."/>
            <person name="Oheigeartaigh S.S."/>
            <person name="Byrne K.P."/>
            <person name="Wolfe K.H."/>
        </authorList>
    </citation>
    <scope>NUCLEOTIDE SEQUENCE [LARGE SCALE GENOMIC DNA]</scope>
    <source>
        <strain evidence="2">ATCC 34711 / CBS 6284 / DSM 70876 / NBRC 10599 / NRRL Y-10934 / UCD 77-7</strain>
    </source>
</reference>
<dbReference type="GeneID" id="14493427"/>
<dbReference type="InParanoid" id="I2GUW6"/>
<dbReference type="HOGENOM" id="CLU_636427_0_0_1"/>
<name>I2GUW6_HENB6</name>
<dbReference type="EMBL" id="HE806316">
    <property type="protein sequence ID" value="CCH57918.1"/>
    <property type="molecule type" value="Genomic_DNA"/>
</dbReference>